<evidence type="ECO:0000259" key="2">
    <source>
        <dbReference type="PROSITE" id="PS50076"/>
    </source>
</evidence>
<dbReference type="InterPro" id="IPR052758">
    <property type="entry name" value="SRC_co-chaperone"/>
</dbReference>
<feature type="region of interest" description="Disordered" evidence="1">
    <location>
        <begin position="1"/>
        <end position="101"/>
    </location>
</feature>
<feature type="compositionally biased region" description="Basic and acidic residues" evidence="1">
    <location>
        <begin position="31"/>
        <end position="41"/>
    </location>
</feature>
<evidence type="ECO:0000313" key="4">
    <source>
        <dbReference type="Proteomes" id="UP000886653"/>
    </source>
</evidence>
<feature type="compositionally biased region" description="Polar residues" evidence="1">
    <location>
        <begin position="42"/>
        <end position="53"/>
    </location>
</feature>
<protein>
    <recommendedName>
        <fullName evidence="2">J domain-containing protein</fullName>
    </recommendedName>
</protein>
<dbReference type="PROSITE" id="PS00636">
    <property type="entry name" value="DNAJ_1"/>
    <property type="match status" value="1"/>
</dbReference>
<dbReference type="Proteomes" id="UP000886653">
    <property type="component" value="Unassembled WGS sequence"/>
</dbReference>
<dbReference type="Gene3D" id="1.10.287.110">
    <property type="entry name" value="DnaJ domain"/>
    <property type="match status" value="1"/>
</dbReference>
<dbReference type="InterPro" id="IPR018253">
    <property type="entry name" value="DnaJ_domain_CS"/>
</dbReference>
<dbReference type="AlphaFoldDB" id="A0A9P6TA45"/>
<dbReference type="PANTHER" id="PTHR44200:SF1">
    <property type="entry name" value="DNAJ HOMOLOG SUBFAMILY C MEMBER 7"/>
    <property type="match status" value="1"/>
</dbReference>
<proteinExistence type="predicted"/>
<name>A0A9P6TA45_9BASI</name>
<dbReference type="InterPro" id="IPR036869">
    <property type="entry name" value="J_dom_sf"/>
</dbReference>
<accession>A0A9P6TA45</accession>
<gene>
    <name evidence="3" type="ORF">CROQUDRAFT_47576</name>
</gene>
<comment type="caution">
    <text evidence="3">The sequence shown here is derived from an EMBL/GenBank/DDBJ whole genome shotgun (WGS) entry which is preliminary data.</text>
</comment>
<dbReference type="EMBL" id="MU167299">
    <property type="protein sequence ID" value="KAG0144279.1"/>
    <property type="molecule type" value="Genomic_DNA"/>
</dbReference>
<dbReference type="CDD" id="cd06257">
    <property type="entry name" value="DnaJ"/>
    <property type="match status" value="1"/>
</dbReference>
<evidence type="ECO:0000256" key="1">
    <source>
        <dbReference type="SAM" id="MobiDB-lite"/>
    </source>
</evidence>
<dbReference type="PROSITE" id="PS50076">
    <property type="entry name" value="DNAJ_2"/>
    <property type="match status" value="1"/>
</dbReference>
<keyword evidence="4" id="KW-1185">Reference proteome</keyword>
<dbReference type="OrthoDB" id="445556at2759"/>
<organism evidence="3 4">
    <name type="scientific">Cronartium quercuum f. sp. fusiforme G11</name>
    <dbReference type="NCBI Taxonomy" id="708437"/>
    <lineage>
        <taxon>Eukaryota</taxon>
        <taxon>Fungi</taxon>
        <taxon>Dikarya</taxon>
        <taxon>Basidiomycota</taxon>
        <taxon>Pucciniomycotina</taxon>
        <taxon>Pucciniomycetes</taxon>
        <taxon>Pucciniales</taxon>
        <taxon>Coleosporiaceae</taxon>
        <taxon>Cronartium</taxon>
    </lineage>
</organism>
<dbReference type="SMART" id="SM00271">
    <property type="entry name" value="DnaJ"/>
    <property type="match status" value="1"/>
</dbReference>
<dbReference type="InterPro" id="IPR001623">
    <property type="entry name" value="DnaJ_domain"/>
</dbReference>
<evidence type="ECO:0000313" key="3">
    <source>
        <dbReference type="EMBL" id="KAG0144279.1"/>
    </source>
</evidence>
<dbReference type="SUPFAM" id="SSF46565">
    <property type="entry name" value="Chaperone J-domain"/>
    <property type="match status" value="1"/>
</dbReference>
<dbReference type="PRINTS" id="PR00625">
    <property type="entry name" value="JDOMAIN"/>
</dbReference>
<sequence length="611" mass="69216">MAHELEHSHPPSPLITEISYKRQRRQSPQPERGEKRVRVDSNADQPNRVTSTSKRWKADPEGLPPIAKLNSTRTQPPKPKPISTRPASDSNLPNFVPGPAGQTEYAEQVSLADELREAGNTAYQEKKYQDAIELYTVASQAYPLQPLPDRPAHPGFTTSLANRASAHMALNDHRAAADDLRQSMKSTILPPFLPDSLRTTLARRILRLAKCYLALLEPQPAADALEHVSKPSAPVFLAHTNPLWQEMSIAFLRTNKLATAVKVVELERDQKRWKETSEAIEAVENLAKTWAYRHPSLPGRWLCWKAEAQVWLGEPTAAEETLSLYTQSTLPDEELEHEHLRVQGLVHMAQAKFDSAITFFSEAITGNEDPPLRKMLDRAQVLKEQWQRIERLVAVGPTSQNHTVVIRLASTCLVGSEGPIERLIRIKLLVTICEARLKVSLLQPRPLVELEYAKVLVETGFNFERRCELRPEYRPFVIRVLLCRARTTHAQADYRLLATLLRVDNWGAGMTIDLAAVYQEIDRHERPRPVPLPSRSAFCKLTPRDPKGYYAILQVSHLAQPAELKRSYRALCRTCHPDKGGQTAAFQQIQEAFEILSDPIKRRAYDYGHQR</sequence>
<dbReference type="Pfam" id="PF00226">
    <property type="entry name" value="DnaJ"/>
    <property type="match status" value="1"/>
</dbReference>
<dbReference type="PANTHER" id="PTHR44200">
    <property type="entry name" value="DNAJ HOMOLOG SUBFAMILY C MEMBER 7"/>
    <property type="match status" value="1"/>
</dbReference>
<dbReference type="SUPFAM" id="SSF48452">
    <property type="entry name" value="TPR-like"/>
    <property type="match status" value="1"/>
</dbReference>
<dbReference type="InterPro" id="IPR011990">
    <property type="entry name" value="TPR-like_helical_dom_sf"/>
</dbReference>
<reference evidence="3" key="1">
    <citation type="submission" date="2013-11" db="EMBL/GenBank/DDBJ databases">
        <title>Genome sequence of the fusiform rust pathogen reveals effectors for host alternation and coevolution with pine.</title>
        <authorList>
            <consortium name="DOE Joint Genome Institute"/>
            <person name="Smith K."/>
            <person name="Pendleton A."/>
            <person name="Kubisiak T."/>
            <person name="Anderson C."/>
            <person name="Salamov A."/>
            <person name="Aerts A."/>
            <person name="Riley R."/>
            <person name="Clum A."/>
            <person name="Lindquist E."/>
            <person name="Ence D."/>
            <person name="Campbell M."/>
            <person name="Kronenberg Z."/>
            <person name="Feau N."/>
            <person name="Dhillon B."/>
            <person name="Hamelin R."/>
            <person name="Burleigh J."/>
            <person name="Smith J."/>
            <person name="Yandell M."/>
            <person name="Nelson C."/>
            <person name="Grigoriev I."/>
            <person name="Davis J."/>
        </authorList>
    </citation>
    <scope>NUCLEOTIDE SEQUENCE</scope>
    <source>
        <strain evidence="3">G11</strain>
    </source>
</reference>
<feature type="domain" description="J" evidence="2">
    <location>
        <begin position="548"/>
        <end position="609"/>
    </location>
</feature>
<dbReference type="Gene3D" id="1.25.40.10">
    <property type="entry name" value="Tetratricopeptide repeat domain"/>
    <property type="match status" value="1"/>
</dbReference>